<dbReference type="AlphaFoldDB" id="A0A0G4PHW7"/>
<protein>
    <submittedName>
        <fullName evidence="2">Str. FM013</fullName>
    </submittedName>
</protein>
<sequence length="98" mass="11202">MDKVDSSETKSDHDDGESRHDQHTVISSDEEISDQEHHVSEAAYEPQDEFEDADDEEETDEGDLELKTVSKYFNRSNYAGMAKRKIPKDTILAPKNSR</sequence>
<evidence type="ECO:0000313" key="3">
    <source>
        <dbReference type="Proteomes" id="UP000053732"/>
    </source>
</evidence>
<feature type="compositionally biased region" description="Basic and acidic residues" evidence="1">
    <location>
        <begin position="1"/>
        <end position="23"/>
    </location>
</feature>
<organism evidence="2 3">
    <name type="scientific">Penicillium camemberti (strain FM 013)</name>
    <dbReference type="NCBI Taxonomy" id="1429867"/>
    <lineage>
        <taxon>Eukaryota</taxon>
        <taxon>Fungi</taxon>
        <taxon>Dikarya</taxon>
        <taxon>Ascomycota</taxon>
        <taxon>Pezizomycotina</taxon>
        <taxon>Eurotiomycetes</taxon>
        <taxon>Eurotiomycetidae</taxon>
        <taxon>Eurotiales</taxon>
        <taxon>Aspergillaceae</taxon>
        <taxon>Penicillium</taxon>
    </lineage>
</organism>
<evidence type="ECO:0000256" key="1">
    <source>
        <dbReference type="SAM" id="MobiDB-lite"/>
    </source>
</evidence>
<dbReference type="EMBL" id="HG793149">
    <property type="protein sequence ID" value="CRL26000.1"/>
    <property type="molecule type" value="Genomic_DNA"/>
</dbReference>
<feature type="compositionally biased region" description="Acidic residues" evidence="1">
    <location>
        <begin position="46"/>
        <end position="63"/>
    </location>
</feature>
<proteinExistence type="predicted"/>
<accession>A0A0G4PHW7</accession>
<gene>
    <name evidence="2" type="ORF">PCAMFM013_S016g000281</name>
</gene>
<keyword evidence="3" id="KW-1185">Reference proteome</keyword>
<reference evidence="2 3" key="1">
    <citation type="journal article" date="2014" name="Nat. Commun.">
        <title>Multiple recent horizontal transfers of a large genomic region in cheese making fungi.</title>
        <authorList>
            <person name="Cheeseman K."/>
            <person name="Ropars J."/>
            <person name="Renault P."/>
            <person name="Dupont J."/>
            <person name="Gouzy J."/>
            <person name="Branca A."/>
            <person name="Abraham A.L."/>
            <person name="Ceppi M."/>
            <person name="Conseiller E."/>
            <person name="Debuchy R."/>
            <person name="Malagnac F."/>
            <person name="Goarin A."/>
            <person name="Silar P."/>
            <person name="Lacoste S."/>
            <person name="Sallet E."/>
            <person name="Bensimon A."/>
            <person name="Giraud T."/>
            <person name="Brygoo Y."/>
        </authorList>
    </citation>
    <scope>NUCLEOTIDE SEQUENCE [LARGE SCALE GENOMIC DNA]</scope>
    <source>
        <strain evidence="3">FM 013</strain>
    </source>
</reference>
<dbReference type="Proteomes" id="UP000053732">
    <property type="component" value="Unassembled WGS sequence"/>
</dbReference>
<name>A0A0G4PHW7_PENC3</name>
<feature type="region of interest" description="Disordered" evidence="1">
    <location>
        <begin position="1"/>
        <end position="68"/>
    </location>
</feature>
<evidence type="ECO:0000313" key="2">
    <source>
        <dbReference type="EMBL" id="CRL26000.1"/>
    </source>
</evidence>